<organism evidence="1 2">
    <name type="scientific">Agrobacterium genomosp. 2 str. CFBP 5494</name>
    <dbReference type="NCBI Taxonomy" id="1183436"/>
    <lineage>
        <taxon>Bacteria</taxon>
        <taxon>Pseudomonadati</taxon>
        <taxon>Pseudomonadota</taxon>
        <taxon>Alphaproteobacteria</taxon>
        <taxon>Hyphomicrobiales</taxon>
        <taxon>Rhizobiaceae</taxon>
        <taxon>Rhizobium/Agrobacterium group</taxon>
        <taxon>Agrobacterium</taxon>
        <taxon>Agrobacterium tumefaciens complex</taxon>
    </lineage>
</organism>
<sequence>MDQRNSHCLLKLADGLADGGAGDAQPVRDGAKIPFLGNKAERRNSIEINVHWLEILSIEVNIKAVIATMPERYLPCNGRFRKSRP</sequence>
<gene>
    <name evidence="1" type="ORF">AGR2A_Cc80016</name>
</gene>
<dbReference type="Proteomes" id="UP000191933">
    <property type="component" value="Unassembled WGS sequence"/>
</dbReference>
<proteinExistence type="predicted"/>
<protein>
    <submittedName>
        <fullName evidence="1">Uncharacterized protein</fullName>
    </submittedName>
</protein>
<comment type="caution">
    <text evidence="1">The sequence shown here is derived from an EMBL/GenBank/DDBJ whole genome shotgun (WGS) entry which is preliminary data.</text>
</comment>
<name>A0A9W5B2T7_9HYPH</name>
<dbReference type="EMBL" id="FBVY01000019">
    <property type="protein sequence ID" value="CUW93907.1"/>
    <property type="molecule type" value="Genomic_DNA"/>
</dbReference>
<evidence type="ECO:0000313" key="1">
    <source>
        <dbReference type="EMBL" id="CUW93907.1"/>
    </source>
</evidence>
<dbReference type="AlphaFoldDB" id="A0A9W5B2T7"/>
<evidence type="ECO:0000313" key="2">
    <source>
        <dbReference type="Proteomes" id="UP000191933"/>
    </source>
</evidence>
<reference evidence="1 2" key="1">
    <citation type="submission" date="2016-01" db="EMBL/GenBank/DDBJ databases">
        <authorList>
            <person name="Regsiter A."/>
            <person name="william w."/>
        </authorList>
    </citation>
    <scope>NUCLEOTIDE SEQUENCE [LARGE SCALE GENOMIC DNA]</scope>
    <source>
        <strain evidence="1 2">CFBP 5494</strain>
    </source>
</reference>
<accession>A0A9W5B2T7</accession>
<keyword evidence="2" id="KW-1185">Reference proteome</keyword>